<feature type="transmembrane region" description="Helical" evidence="1">
    <location>
        <begin position="12"/>
        <end position="29"/>
    </location>
</feature>
<dbReference type="RefSeq" id="WP_102189942.1">
    <property type="nucleotide sequence ID" value="NZ_PNGT01000005.1"/>
</dbReference>
<dbReference type="Proteomes" id="UP000235670">
    <property type="component" value="Unassembled WGS sequence"/>
</dbReference>
<dbReference type="EMBL" id="PNGT01000005">
    <property type="protein sequence ID" value="PMC52353.1"/>
    <property type="molecule type" value="Genomic_DNA"/>
</dbReference>
<dbReference type="OrthoDB" id="3003580at2"/>
<sequence length="61" mass="7102">MLKRKIKKDKLNVIYWTIAVISICFLTLTNIDWQLIGGIATGSIAMIQFLFDKDFAKKYFN</sequence>
<evidence type="ECO:0000313" key="3">
    <source>
        <dbReference type="Proteomes" id="UP000235670"/>
    </source>
</evidence>
<reference evidence="2 3" key="1">
    <citation type="submission" date="2017-09" db="EMBL/GenBank/DDBJ databases">
        <title>Bacterial strain isolated from the female urinary microbiota.</title>
        <authorList>
            <person name="Thomas-White K."/>
            <person name="Kumar N."/>
            <person name="Forster S."/>
            <person name="Putonti C."/>
            <person name="Lawley T."/>
            <person name="Wolfe A.J."/>
        </authorList>
    </citation>
    <scope>NUCLEOTIDE SEQUENCE [LARGE SCALE GENOMIC DNA]</scope>
    <source>
        <strain evidence="2 3">UMB0186</strain>
    </source>
</reference>
<gene>
    <name evidence="2" type="ORF">CJ218_05820</name>
</gene>
<organism evidence="2 3">
    <name type="scientific">Gemella sanguinis</name>
    <dbReference type="NCBI Taxonomy" id="84135"/>
    <lineage>
        <taxon>Bacteria</taxon>
        <taxon>Bacillati</taxon>
        <taxon>Bacillota</taxon>
        <taxon>Bacilli</taxon>
        <taxon>Bacillales</taxon>
        <taxon>Gemellaceae</taxon>
        <taxon>Gemella</taxon>
    </lineage>
</organism>
<feature type="transmembrane region" description="Helical" evidence="1">
    <location>
        <begin position="35"/>
        <end position="51"/>
    </location>
</feature>
<evidence type="ECO:0000313" key="2">
    <source>
        <dbReference type="EMBL" id="PMC52353.1"/>
    </source>
</evidence>
<proteinExistence type="predicted"/>
<keyword evidence="1" id="KW-0472">Membrane</keyword>
<evidence type="ECO:0000256" key="1">
    <source>
        <dbReference type="SAM" id="Phobius"/>
    </source>
</evidence>
<keyword evidence="1" id="KW-0812">Transmembrane</keyword>
<protein>
    <submittedName>
        <fullName evidence="2">Uncharacterized protein</fullName>
    </submittedName>
</protein>
<accession>A0A2N6SEL5</accession>
<name>A0A2N6SEL5_9BACL</name>
<dbReference type="AlphaFoldDB" id="A0A2N6SEL5"/>
<comment type="caution">
    <text evidence="2">The sequence shown here is derived from an EMBL/GenBank/DDBJ whole genome shotgun (WGS) entry which is preliminary data.</text>
</comment>
<keyword evidence="1" id="KW-1133">Transmembrane helix</keyword>